<dbReference type="AlphaFoldDB" id="A0A5M8Q0C1"/>
<dbReference type="OrthoDB" id="21418at2759"/>
<accession>A0A5M8Q0C1</accession>
<protein>
    <submittedName>
        <fullName evidence="2">Uncharacterized protein</fullName>
    </submittedName>
</protein>
<evidence type="ECO:0000313" key="2">
    <source>
        <dbReference type="EMBL" id="KAA6414815.1"/>
    </source>
</evidence>
<evidence type="ECO:0000256" key="1">
    <source>
        <dbReference type="SAM" id="MobiDB-lite"/>
    </source>
</evidence>
<dbReference type="Proteomes" id="UP000324767">
    <property type="component" value="Unassembled WGS sequence"/>
</dbReference>
<dbReference type="EMBL" id="VXIT01000002">
    <property type="protein sequence ID" value="KAA6414815.1"/>
    <property type="molecule type" value="Genomic_DNA"/>
</dbReference>
<organism evidence="2 3">
    <name type="scientific">Lasallia pustulata</name>
    <dbReference type="NCBI Taxonomy" id="136370"/>
    <lineage>
        <taxon>Eukaryota</taxon>
        <taxon>Fungi</taxon>
        <taxon>Dikarya</taxon>
        <taxon>Ascomycota</taxon>
        <taxon>Pezizomycotina</taxon>
        <taxon>Lecanoromycetes</taxon>
        <taxon>OSLEUM clade</taxon>
        <taxon>Umbilicariomycetidae</taxon>
        <taxon>Umbilicariales</taxon>
        <taxon>Umbilicariaceae</taxon>
        <taxon>Lasallia</taxon>
    </lineage>
</organism>
<feature type="region of interest" description="Disordered" evidence="1">
    <location>
        <begin position="337"/>
        <end position="356"/>
    </location>
</feature>
<feature type="compositionally biased region" description="Basic residues" evidence="1">
    <location>
        <begin position="296"/>
        <end position="310"/>
    </location>
</feature>
<reference evidence="2 3" key="1">
    <citation type="submission" date="2019-09" db="EMBL/GenBank/DDBJ databases">
        <title>The hologenome of the rock-dwelling lichen Lasallia pustulata.</title>
        <authorList>
            <person name="Greshake Tzovaras B."/>
            <person name="Segers F."/>
            <person name="Bicker A."/>
            <person name="Dal Grande F."/>
            <person name="Otte J."/>
            <person name="Hankeln T."/>
            <person name="Schmitt I."/>
            <person name="Ebersberger I."/>
        </authorList>
    </citation>
    <scope>NUCLEOTIDE SEQUENCE [LARGE SCALE GENOMIC DNA]</scope>
    <source>
        <strain evidence="2">A1-1</strain>
    </source>
</reference>
<feature type="compositionally biased region" description="Low complexity" evidence="1">
    <location>
        <begin position="311"/>
        <end position="320"/>
    </location>
</feature>
<comment type="caution">
    <text evidence="2">The sequence shown here is derived from an EMBL/GenBank/DDBJ whole genome shotgun (WGS) entry which is preliminary data.</text>
</comment>
<dbReference type="PANTHER" id="PTHR38645">
    <property type="entry name" value="CHROMOSOME 9, WHOLE GENOME SHOTGUN SEQUENCE"/>
    <property type="match status" value="1"/>
</dbReference>
<gene>
    <name evidence="2" type="ORF">FRX48_01565</name>
</gene>
<feature type="region of interest" description="Disordered" evidence="1">
    <location>
        <begin position="259"/>
        <end position="327"/>
    </location>
</feature>
<dbReference type="PANTHER" id="PTHR38645:SF1">
    <property type="entry name" value="YALI0F12243P"/>
    <property type="match status" value="1"/>
</dbReference>
<evidence type="ECO:0000313" key="3">
    <source>
        <dbReference type="Proteomes" id="UP000324767"/>
    </source>
</evidence>
<sequence>MDKFGVSRLGEADDLYPKQLPSPRALIYLTFGCRLYCTFVLFFASKRPRKASNSSFIQITPLQKSSQSPRRIRLPWTTEMDSMRSLNTSLPTSTPNPRPPEQLLQAFKTAALSVTNLYKTAATEQANARHAGYQDALDDLLTFLDKQNLGLGDGEGWRVRQWATERLSSSHRVHTGSDSDDERGEAEKRARSSSPVVQRMSSVELLQQRPTSQPTSPIRTESAPPAPSISVQQQPSIFARPEAFTFRSPYPYPQEVDMQASETTSSNMTPAENATQSLSSSSTPAVRVEVVPRGSRTPHRHGNHSNRHNTRSTASARSLGSGAGSKRRTAFGEFFDISSLGDGRDGLGGGKRGRVV</sequence>
<proteinExistence type="predicted"/>
<name>A0A5M8Q0C1_9LECA</name>
<feature type="compositionally biased region" description="Polar residues" evidence="1">
    <location>
        <begin position="192"/>
        <end position="219"/>
    </location>
</feature>
<feature type="region of interest" description="Disordered" evidence="1">
    <location>
        <begin position="167"/>
        <end position="234"/>
    </location>
</feature>
<feature type="compositionally biased region" description="Polar residues" evidence="1">
    <location>
        <begin position="260"/>
        <end position="284"/>
    </location>
</feature>